<dbReference type="EMBL" id="CAJPWZ010001257">
    <property type="protein sequence ID" value="CAG2211255.1"/>
    <property type="molecule type" value="Genomic_DNA"/>
</dbReference>
<organism evidence="2 3">
    <name type="scientific">Mytilus edulis</name>
    <name type="common">Blue mussel</name>
    <dbReference type="NCBI Taxonomy" id="6550"/>
    <lineage>
        <taxon>Eukaryota</taxon>
        <taxon>Metazoa</taxon>
        <taxon>Spiralia</taxon>
        <taxon>Lophotrochozoa</taxon>
        <taxon>Mollusca</taxon>
        <taxon>Bivalvia</taxon>
        <taxon>Autobranchia</taxon>
        <taxon>Pteriomorphia</taxon>
        <taxon>Mytilida</taxon>
        <taxon>Mytiloidea</taxon>
        <taxon>Mytilidae</taxon>
        <taxon>Mytilinae</taxon>
        <taxon>Mytilus</taxon>
    </lineage>
</organism>
<dbReference type="Proteomes" id="UP000683360">
    <property type="component" value="Unassembled WGS sequence"/>
</dbReference>
<proteinExistence type="predicted"/>
<sequence length="230" mass="25967">MINLLQTIGNKSGGDSRQAQSDTSVSTMLSNIITIHNAAAKNDEGKLTNEQLEQNWDDIGQAILKLVSSRIIDVDSDEEKGQLIGRIFALNPMDMDVKKLCIVVDLSDNDPVSILRDSINEYCTSKKDGLSVKREHIPKSSYLPHRTYRTRKFTDITSNENNFLVVVHGITTIVYSVIKNEFRTKCSGRVLKHEDQKMRTDRAEKLQKHFSSTESESVIFKTTNSISFDL</sequence>
<name>A0A8S3RWW6_MYTED</name>
<feature type="region of interest" description="Disordered" evidence="1">
    <location>
        <begin position="1"/>
        <end position="22"/>
    </location>
</feature>
<accession>A0A8S3RWW6</accession>
<evidence type="ECO:0000313" key="3">
    <source>
        <dbReference type="Proteomes" id="UP000683360"/>
    </source>
</evidence>
<comment type="caution">
    <text evidence="2">The sequence shown here is derived from an EMBL/GenBank/DDBJ whole genome shotgun (WGS) entry which is preliminary data.</text>
</comment>
<gene>
    <name evidence="2" type="ORF">MEDL_25243</name>
</gene>
<dbReference type="AlphaFoldDB" id="A0A8S3RWW6"/>
<reference evidence="2" key="1">
    <citation type="submission" date="2021-03" db="EMBL/GenBank/DDBJ databases">
        <authorList>
            <person name="Bekaert M."/>
        </authorList>
    </citation>
    <scope>NUCLEOTIDE SEQUENCE</scope>
</reference>
<keyword evidence="3" id="KW-1185">Reference proteome</keyword>
<evidence type="ECO:0000256" key="1">
    <source>
        <dbReference type="SAM" id="MobiDB-lite"/>
    </source>
</evidence>
<protein>
    <submittedName>
        <fullName evidence="2">Uncharacterized protein</fullName>
    </submittedName>
</protein>
<evidence type="ECO:0000313" key="2">
    <source>
        <dbReference type="EMBL" id="CAG2211255.1"/>
    </source>
</evidence>